<organism evidence="1 2">
    <name type="scientific">Schleiferilactobacillus perolens DSM 12744</name>
    <dbReference type="NCBI Taxonomy" id="1423792"/>
    <lineage>
        <taxon>Bacteria</taxon>
        <taxon>Bacillati</taxon>
        <taxon>Bacillota</taxon>
        <taxon>Bacilli</taxon>
        <taxon>Lactobacillales</taxon>
        <taxon>Lactobacillaceae</taxon>
        <taxon>Schleiferilactobacillus</taxon>
    </lineage>
</organism>
<name>A0A0R1N2A1_9LACO</name>
<dbReference type="EMBL" id="AZEC01000002">
    <property type="protein sequence ID" value="KRL14336.1"/>
    <property type="molecule type" value="Genomic_DNA"/>
</dbReference>
<evidence type="ECO:0000313" key="2">
    <source>
        <dbReference type="Proteomes" id="UP000051330"/>
    </source>
</evidence>
<reference evidence="1 2" key="1">
    <citation type="journal article" date="2015" name="Genome Announc.">
        <title>Expanding the biotechnology potential of lactobacilli through comparative genomics of 213 strains and associated genera.</title>
        <authorList>
            <person name="Sun Z."/>
            <person name="Harris H.M."/>
            <person name="McCann A."/>
            <person name="Guo C."/>
            <person name="Argimon S."/>
            <person name="Zhang W."/>
            <person name="Yang X."/>
            <person name="Jeffery I.B."/>
            <person name="Cooney J.C."/>
            <person name="Kagawa T.F."/>
            <person name="Liu W."/>
            <person name="Song Y."/>
            <person name="Salvetti E."/>
            <person name="Wrobel A."/>
            <person name="Rasinkangas P."/>
            <person name="Parkhill J."/>
            <person name="Rea M.C."/>
            <person name="O'Sullivan O."/>
            <person name="Ritari J."/>
            <person name="Douillard F.P."/>
            <person name="Paul Ross R."/>
            <person name="Yang R."/>
            <person name="Briner A.E."/>
            <person name="Felis G.E."/>
            <person name="de Vos W.M."/>
            <person name="Barrangou R."/>
            <person name="Klaenhammer T.R."/>
            <person name="Caufield P.W."/>
            <person name="Cui Y."/>
            <person name="Zhang H."/>
            <person name="O'Toole P.W."/>
        </authorList>
    </citation>
    <scope>NUCLEOTIDE SEQUENCE [LARGE SCALE GENOMIC DNA]</scope>
    <source>
        <strain evidence="1 2">DSM 12744</strain>
    </source>
</reference>
<dbReference type="Proteomes" id="UP000051330">
    <property type="component" value="Unassembled WGS sequence"/>
</dbReference>
<evidence type="ECO:0000313" key="1">
    <source>
        <dbReference type="EMBL" id="KRL14336.1"/>
    </source>
</evidence>
<proteinExistence type="predicted"/>
<keyword evidence="2" id="KW-1185">Reference proteome</keyword>
<comment type="caution">
    <text evidence="1">The sequence shown here is derived from an EMBL/GenBank/DDBJ whole genome shotgun (WGS) entry which is preliminary data.</text>
</comment>
<dbReference type="RefSeq" id="WP_057818469.1">
    <property type="nucleotide sequence ID" value="NZ_AZEC01000002.1"/>
</dbReference>
<dbReference type="OrthoDB" id="2302143at2"/>
<accession>A0A0R1N2A1</accession>
<gene>
    <name evidence="1" type="ORF">FD09_GL001505</name>
</gene>
<dbReference type="PATRIC" id="fig|1423792.3.peg.1522"/>
<dbReference type="AlphaFoldDB" id="A0A0R1N2A1"/>
<sequence>MNTESGDDQLIYGVISERTPRGYVLRLSSDPSISAKGTVFEEAVYYFYRVLSDFLKKERDEGKDIRDFTFMHFDFHELDQVHFLTLVSVPENIDPHKMEMTMTFPQTRLVDLGDTFNQLKALLS</sequence>
<protein>
    <submittedName>
        <fullName evidence="1">Uncharacterized protein</fullName>
    </submittedName>
</protein>